<reference evidence="4" key="1">
    <citation type="submission" date="2017-12" db="EMBL/GenBank/DDBJ databases">
        <authorList>
            <consortium name="DOE Joint Genome Institute"/>
            <person name="Mondo S.J."/>
            <person name="Kjaerbolling I."/>
            <person name="Vesth T.C."/>
            <person name="Frisvad J.C."/>
            <person name="Nybo J.L."/>
            <person name="Theobald S."/>
            <person name="Kuo A."/>
            <person name="Bowyer P."/>
            <person name="Matsuda Y."/>
            <person name="Lyhne E.K."/>
            <person name="Kogle M.E."/>
            <person name="Clum A."/>
            <person name="Lipzen A."/>
            <person name="Salamov A."/>
            <person name="Ngan C.Y."/>
            <person name="Daum C."/>
            <person name="Chiniquy J."/>
            <person name="Barry K."/>
            <person name="LaButti K."/>
            <person name="Haridas S."/>
            <person name="Simmons B.A."/>
            <person name="Magnuson J.K."/>
            <person name="Mortensen U.H."/>
            <person name="Larsen T.O."/>
            <person name="Grigoriev I.V."/>
            <person name="Baker S.E."/>
            <person name="Andersen M.R."/>
            <person name="Nordberg H.P."/>
            <person name="Cantor M.N."/>
            <person name="Hua S.X."/>
        </authorList>
    </citation>
    <scope>NUCLEOTIDE SEQUENCE [LARGE SCALE GENOMIC DNA]</scope>
    <source>
        <strain evidence="4">IBT 19404</strain>
    </source>
</reference>
<sequence length="355" mass="39078">MQPSPLSRSLASGSQRLTTPGQPLWGRGGNPTGRPEHLLRKAAVLLHNLYRSLLAKPHESRSIMHPEAQVPRVCGASHPCLAASPGLPLRTINIAFNPAIAMRPPLRIAVLECDKPAGSLDAKYNGYYGVFSLLLRESAEALRQPDRLDPTSGFDISRWDVVTKQEYPNLEDVDAILLTGSKHNSYDNHPWIIKLVEYTRKAIEHDRVKILGICFGHQIIARASGMKVGKSGVGWEIAVCDMDLSDQGKEVFGKEKLRIQQMHQDIVFDCPPNAICLGSSPQCAIQGMYLPGHYITVQGHPEFRADMATEIIGLRMASSVFSKEIGEEALTRAANEHDGIAIMATFLDFLLDVSK</sequence>
<dbReference type="InterPro" id="IPR044992">
    <property type="entry name" value="ChyE-like"/>
</dbReference>
<dbReference type="InterPro" id="IPR029062">
    <property type="entry name" value="Class_I_gatase-like"/>
</dbReference>
<dbReference type="PANTHER" id="PTHR42695">
    <property type="entry name" value="GLUTAMINE AMIDOTRANSFERASE YLR126C-RELATED"/>
    <property type="match status" value="1"/>
</dbReference>
<feature type="domain" description="Glutamine amidotransferase" evidence="2">
    <location>
        <begin position="160"/>
        <end position="305"/>
    </location>
</feature>
<keyword evidence="4" id="KW-1185">Reference proteome</keyword>
<dbReference type="OrthoDB" id="92161at2759"/>
<gene>
    <name evidence="3" type="ORF">BDW42DRAFT_190502</name>
</gene>
<name>A0A2J5I7X4_9EURO</name>
<feature type="region of interest" description="Disordered" evidence="1">
    <location>
        <begin position="1"/>
        <end position="33"/>
    </location>
</feature>
<protein>
    <submittedName>
        <fullName evidence="3">Class I glutamine amidotransferase-like protein</fullName>
    </submittedName>
</protein>
<dbReference type="EMBL" id="KZ559501">
    <property type="protein sequence ID" value="PLN86010.1"/>
    <property type="molecule type" value="Genomic_DNA"/>
</dbReference>
<organism evidence="3 4">
    <name type="scientific">Aspergillus taichungensis</name>
    <dbReference type="NCBI Taxonomy" id="482145"/>
    <lineage>
        <taxon>Eukaryota</taxon>
        <taxon>Fungi</taxon>
        <taxon>Dikarya</taxon>
        <taxon>Ascomycota</taxon>
        <taxon>Pezizomycotina</taxon>
        <taxon>Eurotiomycetes</taxon>
        <taxon>Eurotiomycetidae</taxon>
        <taxon>Eurotiales</taxon>
        <taxon>Aspergillaceae</taxon>
        <taxon>Aspergillus</taxon>
        <taxon>Aspergillus subgen. Circumdati</taxon>
    </lineage>
</organism>
<evidence type="ECO:0000259" key="2">
    <source>
        <dbReference type="Pfam" id="PF00117"/>
    </source>
</evidence>
<dbReference type="PROSITE" id="PS51273">
    <property type="entry name" value="GATASE_TYPE_1"/>
    <property type="match status" value="1"/>
</dbReference>
<dbReference type="Gene3D" id="3.40.50.880">
    <property type="match status" value="1"/>
</dbReference>
<dbReference type="Proteomes" id="UP000235023">
    <property type="component" value="Unassembled WGS sequence"/>
</dbReference>
<keyword evidence="3" id="KW-0315">Glutamine amidotransferase</keyword>
<dbReference type="PANTHER" id="PTHR42695:SF5">
    <property type="entry name" value="GLUTAMINE AMIDOTRANSFERASE YLR126C-RELATED"/>
    <property type="match status" value="1"/>
</dbReference>
<dbReference type="SUPFAM" id="SSF52317">
    <property type="entry name" value="Class I glutamine amidotransferase-like"/>
    <property type="match status" value="1"/>
</dbReference>
<evidence type="ECO:0000313" key="4">
    <source>
        <dbReference type="Proteomes" id="UP000235023"/>
    </source>
</evidence>
<accession>A0A2J5I7X4</accession>
<dbReference type="InterPro" id="IPR017926">
    <property type="entry name" value="GATASE"/>
</dbReference>
<keyword evidence="3" id="KW-0808">Transferase</keyword>
<evidence type="ECO:0000313" key="3">
    <source>
        <dbReference type="EMBL" id="PLN86010.1"/>
    </source>
</evidence>
<dbReference type="AlphaFoldDB" id="A0A2J5I7X4"/>
<feature type="compositionally biased region" description="Polar residues" evidence="1">
    <location>
        <begin position="1"/>
        <end position="21"/>
    </location>
</feature>
<evidence type="ECO:0000256" key="1">
    <source>
        <dbReference type="SAM" id="MobiDB-lite"/>
    </source>
</evidence>
<dbReference type="GO" id="GO:0016740">
    <property type="term" value="F:transferase activity"/>
    <property type="evidence" value="ECO:0007669"/>
    <property type="project" value="UniProtKB-KW"/>
</dbReference>
<dbReference type="CDD" id="cd01741">
    <property type="entry name" value="GATase1_1"/>
    <property type="match status" value="1"/>
</dbReference>
<dbReference type="Pfam" id="PF00117">
    <property type="entry name" value="GATase"/>
    <property type="match status" value="1"/>
</dbReference>
<dbReference type="GO" id="GO:0005634">
    <property type="term" value="C:nucleus"/>
    <property type="evidence" value="ECO:0007669"/>
    <property type="project" value="TreeGrafter"/>
</dbReference>
<proteinExistence type="predicted"/>
<dbReference type="GO" id="GO:0005829">
    <property type="term" value="C:cytosol"/>
    <property type="evidence" value="ECO:0007669"/>
    <property type="project" value="TreeGrafter"/>
</dbReference>